<dbReference type="AlphaFoldDB" id="A0A8J7H221"/>
<proteinExistence type="predicted"/>
<dbReference type="EMBL" id="JAECZB010000001">
    <property type="protein sequence ID" value="MBH8550883.1"/>
    <property type="molecule type" value="Genomic_DNA"/>
</dbReference>
<evidence type="ECO:0000313" key="2">
    <source>
        <dbReference type="Proteomes" id="UP000599391"/>
    </source>
</evidence>
<comment type="caution">
    <text evidence="1">The sequence shown here is derived from an EMBL/GenBank/DDBJ whole genome shotgun (WGS) entry which is preliminary data.</text>
</comment>
<keyword evidence="2" id="KW-1185">Reference proteome</keyword>
<reference evidence="1 2" key="1">
    <citation type="journal article" date="2021" name="Int. J. Syst. Evol. Microbiol.">
        <title>Amazonocrinis nigriterrae gen. nov., sp. nov., Atlanticothrix silvestris gen. nov., sp. nov. and Dendronalium phyllosphericum gen. nov., sp. nov., nostocacean cyanobacteria from Brazilian environments.</title>
        <authorList>
            <person name="Alvarenga D.O."/>
            <person name="Andreote A.P.D."/>
            <person name="Branco L.H.Z."/>
            <person name="Delbaje E."/>
            <person name="Cruz R.B."/>
            <person name="Varani A.M."/>
            <person name="Fiore M.F."/>
        </authorList>
    </citation>
    <scope>NUCLEOTIDE SEQUENCE [LARGE SCALE GENOMIC DNA]</scope>
    <source>
        <strain evidence="1 2">CENA357</strain>
    </source>
</reference>
<sequence length="227" mass="25540">MQLLKPENKKSSVLPLLAVGTFSLHLFTLLLLMFHGALLQDLSRQLTPQSLVQLVDGNAITVDPKPSYERYPEAIRRFVGETMTLMLTWSEQQPPNTIWEISSQLLSDDLKPKFKSEITNLTSTTQLQNINRGTEYVLVVQQISQPTPIGEGRWKVEMLANQLAFSSSDNLGTSTAFNKQILVRAIDQQATSLPDVAPLPWHRAAYRLGEARLEIYNICEITDKNCS</sequence>
<evidence type="ECO:0000313" key="1">
    <source>
        <dbReference type="EMBL" id="MBH8550883.1"/>
    </source>
</evidence>
<organism evidence="1 2">
    <name type="scientific">Atlanticothrix silvestris CENA357</name>
    <dbReference type="NCBI Taxonomy" id="1725252"/>
    <lineage>
        <taxon>Bacteria</taxon>
        <taxon>Bacillati</taxon>
        <taxon>Cyanobacteriota</taxon>
        <taxon>Cyanophyceae</taxon>
        <taxon>Nostocales</taxon>
        <taxon>Nodulariaceae</taxon>
        <taxon>Atlanticothrix</taxon>
        <taxon>Atlanticothrix silvestris</taxon>
    </lineage>
</organism>
<dbReference type="RefSeq" id="WP_214437202.1">
    <property type="nucleotide sequence ID" value="NZ_JAECZB010000001.1"/>
</dbReference>
<gene>
    <name evidence="1" type="ORF">I8751_00435</name>
</gene>
<protein>
    <submittedName>
        <fullName evidence="1">Uncharacterized protein</fullName>
    </submittedName>
</protein>
<accession>A0A8J7H221</accession>
<name>A0A8J7H221_9CYAN</name>
<dbReference type="Proteomes" id="UP000599391">
    <property type="component" value="Unassembled WGS sequence"/>
</dbReference>